<feature type="region of interest" description="Disordered" evidence="4">
    <location>
        <begin position="214"/>
        <end position="279"/>
    </location>
</feature>
<dbReference type="Pfam" id="PF00612">
    <property type="entry name" value="IQ"/>
    <property type="match status" value="2"/>
</dbReference>
<evidence type="ECO:0000256" key="4">
    <source>
        <dbReference type="SAM" id="MobiDB-lite"/>
    </source>
</evidence>
<dbReference type="Proteomes" id="UP000251960">
    <property type="component" value="Chromosome 1"/>
</dbReference>
<organism evidence="6">
    <name type="scientific">Zea mays</name>
    <name type="common">Maize</name>
    <dbReference type="NCBI Taxonomy" id="4577"/>
    <lineage>
        <taxon>Eukaryota</taxon>
        <taxon>Viridiplantae</taxon>
        <taxon>Streptophyta</taxon>
        <taxon>Embryophyta</taxon>
        <taxon>Tracheophyta</taxon>
        <taxon>Spermatophyta</taxon>
        <taxon>Magnoliopsida</taxon>
        <taxon>Liliopsida</taxon>
        <taxon>Poales</taxon>
        <taxon>Poaceae</taxon>
        <taxon>PACMAD clade</taxon>
        <taxon>Panicoideae</taxon>
        <taxon>Andropogonodae</taxon>
        <taxon>Andropogoneae</taxon>
        <taxon>Tripsacinae</taxon>
        <taxon>Zea</taxon>
    </lineage>
</organism>
<accession>A0A317Y8U4</accession>
<gene>
    <name evidence="6" type="primary">IQD14_0</name>
    <name evidence="6" type="ORF">Zm00014a_036289</name>
</gene>
<dbReference type="PANTHER" id="PTHR32295:SF45">
    <property type="entry name" value="PROTEIN IQ-DOMAIN 19"/>
    <property type="match status" value="1"/>
</dbReference>
<dbReference type="Gene3D" id="1.20.5.190">
    <property type="match status" value="1"/>
</dbReference>
<evidence type="ECO:0000256" key="2">
    <source>
        <dbReference type="ARBA" id="ARBA00024341"/>
    </source>
</evidence>
<dbReference type="SMART" id="SM00015">
    <property type="entry name" value="IQ"/>
    <property type="match status" value="2"/>
</dbReference>
<reference evidence="6" key="1">
    <citation type="journal article" date="2018" name="Nat. Genet.">
        <title>Extensive intraspecific gene order and gene structural variations between Mo17 and other maize genomes.</title>
        <authorList>
            <person name="Sun S."/>
            <person name="Zhou Y."/>
            <person name="Chen J."/>
            <person name="Shi J."/>
            <person name="Zhao H."/>
            <person name="Zhao H."/>
            <person name="Song W."/>
            <person name="Zhang M."/>
            <person name="Cui Y."/>
            <person name="Dong X."/>
            <person name="Liu H."/>
            <person name="Ma X."/>
            <person name="Jiao Y."/>
            <person name="Wang B."/>
            <person name="Wei X."/>
            <person name="Stein J.C."/>
            <person name="Glaubitz J.C."/>
            <person name="Lu F."/>
            <person name="Yu G."/>
            <person name="Liang C."/>
            <person name="Fengler K."/>
            <person name="Li B."/>
            <person name="Rafalski A."/>
            <person name="Schnable P.S."/>
            <person name="Ware D.H."/>
            <person name="Buckler E.S."/>
            <person name="Lai J."/>
        </authorList>
    </citation>
    <scope>NUCLEOTIDE SEQUENCE [LARGE SCALE GENOMIC DNA]</scope>
    <source>
        <tissue evidence="6">Seedling</tissue>
    </source>
</reference>
<dbReference type="PROSITE" id="PS50096">
    <property type="entry name" value="IQ"/>
    <property type="match status" value="2"/>
</dbReference>
<evidence type="ECO:0000256" key="3">
    <source>
        <dbReference type="ARBA" id="ARBA00024378"/>
    </source>
</evidence>
<comment type="subunit">
    <text evidence="3">Binds to multiple calmodulin (CaM) in the presence of Ca(2+) and CaM-like proteins.</text>
</comment>
<dbReference type="InterPro" id="IPR000048">
    <property type="entry name" value="IQ_motif_EF-hand-BS"/>
</dbReference>
<protein>
    <submittedName>
        <fullName evidence="6">Protein IQ-DOMAIN 14</fullName>
    </submittedName>
</protein>
<evidence type="ECO:0000259" key="5">
    <source>
        <dbReference type="Pfam" id="PF13178"/>
    </source>
</evidence>
<dbReference type="CDD" id="cd23767">
    <property type="entry name" value="IQCD"/>
    <property type="match status" value="1"/>
</dbReference>
<name>A0A317Y8U4_MAIZE</name>
<dbReference type="AlphaFoldDB" id="A0A317Y8U4"/>
<feature type="domain" description="DUF4005" evidence="5">
    <location>
        <begin position="267"/>
        <end position="400"/>
    </location>
</feature>
<dbReference type="GO" id="GO:0005516">
    <property type="term" value="F:calmodulin binding"/>
    <property type="evidence" value="ECO:0007669"/>
    <property type="project" value="UniProtKB-KW"/>
</dbReference>
<comment type="similarity">
    <text evidence="2">Belongs to the IQD family.</text>
</comment>
<feature type="compositionally biased region" description="Polar residues" evidence="4">
    <location>
        <begin position="357"/>
        <end position="377"/>
    </location>
</feature>
<feature type="compositionally biased region" description="Low complexity" evidence="4">
    <location>
        <begin position="62"/>
        <end position="74"/>
    </location>
</feature>
<feature type="region of interest" description="Disordered" evidence="4">
    <location>
        <begin position="40"/>
        <end position="74"/>
    </location>
</feature>
<dbReference type="InterPro" id="IPR025064">
    <property type="entry name" value="DUF4005"/>
</dbReference>
<feature type="region of interest" description="Disordered" evidence="4">
    <location>
        <begin position="357"/>
        <end position="415"/>
    </location>
</feature>
<sequence>MGKAGKWLRSFLPGSRRGRDNKAGALAPAAEPDLALALPLPGVATTPGSTPGAKEKRRWSFRRPAAAASPGPGSAAAAAAAKDAARGRLAPYGFLEPRVDPDQHAIAVAIATAAAAEAAMAAKQAAAVAARLSASAPGSKRTVIGIEEAAAIKIQAVFRSYLARKALCALRGLVKLQALVRGHLVRRQASHTLCCMQALVAAQNRARAERLRMLEDEKPVRTPRTTPARRSSPHHPRFRHHHQDTAEDNVKIVEVDTGSGGPEAHGTPRTSRRSSCYATPLCRTPSKNDLYQKISPTPSALTDASARTYSGRYDDFSFATARASPYRYAPSRQQQQHDDKPAAEYALLVPSYMANTESSRAKARSQSAPRQRLSVSSAAAEAAWQPSGRRRASLEAQAQATPAPRGQAPRYGPARVQRCPSQASAPAGCPWGARLDRWSASVHDSECGSTSTVMTAATTTYCWSLATDTAGMA</sequence>
<keyword evidence="1" id="KW-0112">Calmodulin-binding</keyword>
<proteinExistence type="inferred from homology"/>
<feature type="compositionally biased region" description="Basic residues" evidence="4">
    <location>
        <begin position="231"/>
        <end position="242"/>
    </location>
</feature>
<dbReference type="EMBL" id="NCVQ01000001">
    <property type="protein sequence ID" value="PWZ55079.1"/>
    <property type="molecule type" value="Genomic_DNA"/>
</dbReference>
<evidence type="ECO:0000256" key="1">
    <source>
        <dbReference type="ARBA" id="ARBA00022860"/>
    </source>
</evidence>
<dbReference type="ExpressionAtlas" id="A0A317Y8U4">
    <property type="expression patterns" value="baseline and differential"/>
</dbReference>
<evidence type="ECO:0000313" key="6">
    <source>
        <dbReference type="EMBL" id="PWZ55079.1"/>
    </source>
</evidence>
<comment type="caution">
    <text evidence="6">The sequence shown here is derived from an EMBL/GenBank/DDBJ whole genome shotgun (WGS) entry which is preliminary data.</text>
</comment>
<dbReference type="Pfam" id="PF13178">
    <property type="entry name" value="DUF4005"/>
    <property type="match status" value="1"/>
</dbReference>
<feature type="compositionally biased region" description="Basic and acidic residues" evidence="4">
    <location>
        <begin position="243"/>
        <end position="254"/>
    </location>
</feature>
<feature type="region of interest" description="Disordered" evidence="4">
    <location>
        <begin position="1"/>
        <end position="26"/>
    </location>
</feature>
<dbReference type="PANTHER" id="PTHR32295">
    <property type="entry name" value="IQ-DOMAIN 5-RELATED"/>
    <property type="match status" value="1"/>
</dbReference>